<gene>
    <name evidence="7" type="ORF">ENL07_09515</name>
</gene>
<dbReference type="PANTHER" id="PTHR43673">
    <property type="entry name" value="NAD(P)H NITROREDUCTASE YDGI-RELATED"/>
    <property type="match status" value="1"/>
</dbReference>
<dbReference type="GO" id="GO:0016491">
    <property type="term" value="F:oxidoreductase activity"/>
    <property type="evidence" value="ECO:0007669"/>
    <property type="project" value="UniProtKB-KW"/>
</dbReference>
<comment type="cofactor">
    <cofactor evidence="1">
        <name>FMN</name>
        <dbReference type="ChEBI" id="CHEBI:58210"/>
    </cofactor>
</comment>
<dbReference type="Pfam" id="PF00881">
    <property type="entry name" value="Nitroreductase"/>
    <property type="match status" value="1"/>
</dbReference>
<sequence length="188" mass="20886">MNETISTILRRRSVRAYRPDPVGEVELDLMLEAARHAPTAMNQQPWHFTVIRNRELLDDLEEHCITAFIESKNSALREVAKMAGFSVFYRAPMLVIISGDPDALAPQNDCTLAMENMMIAATSLGIGSCWTNAVMMDYATDKGKAAFQELGVTFPEGYQPYAAAAFGYPAEPYPETPRKKANCISLMD</sequence>
<dbReference type="SUPFAM" id="SSF55469">
    <property type="entry name" value="FMN-dependent nitroreductase-like"/>
    <property type="match status" value="1"/>
</dbReference>
<comment type="caution">
    <text evidence="7">The sequence shown here is derived from an EMBL/GenBank/DDBJ whole genome shotgun (WGS) entry which is preliminary data.</text>
</comment>
<dbReference type="Proteomes" id="UP000886058">
    <property type="component" value="Unassembled WGS sequence"/>
</dbReference>
<evidence type="ECO:0000256" key="2">
    <source>
        <dbReference type="ARBA" id="ARBA00007118"/>
    </source>
</evidence>
<accession>A0A7C5DJH7</accession>
<evidence type="ECO:0000259" key="6">
    <source>
        <dbReference type="Pfam" id="PF00881"/>
    </source>
</evidence>
<keyword evidence="5" id="KW-0560">Oxidoreductase</keyword>
<proteinExistence type="inferred from homology"/>
<keyword evidence="4" id="KW-0288">FMN</keyword>
<dbReference type="AlphaFoldDB" id="A0A7C5DJH7"/>
<evidence type="ECO:0000256" key="1">
    <source>
        <dbReference type="ARBA" id="ARBA00001917"/>
    </source>
</evidence>
<dbReference type="Gene3D" id="3.40.109.10">
    <property type="entry name" value="NADH Oxidase"/>
    <property type="match status" value="1"/>
</dbReference>
<dbReference type="InterPro" id="IPR000415">
    <property type="entry name" value="Nitroreductase-like"/>
</dbReference>
<evidence type="ECO:0000256" key="5">
    <source>
        <dbReference type="ARBA" id="ARBA00023002"/>
    </source>
</evidence>
<name>A0A7C5DJH7_9CHLB</name>
<comment type="similarity">
    <text evidence="2">Belongs to the nitroreductase family.</text>
</comment>
<keyword evidence="3" id="KW-0285">Flavoprotein</keyword>
<dbReference type="PANTHER" id="PTHR43673:SF2">
    <property type="entry name" value="NITROREDUCTASE"/>
    <property type="match status" value="1"/>
</dbReference>
<reference evidence="7" key="1">
    <citation type="journal article" date="2020" name="mSystems">
        <title>Genome- and Community-Level Interaction Insights into Carbon Utilization and Element Cycling Functions of Hydrothermarchaeota in Hydrothermal Sediment.</title>
        <authorList>
            <person name="Zhou Z."/>
            <person name="Liu Y."/>
            <person name="Xu W."/>
            <person name="Pan J."/>
            <person name="Luo Z.H."/>
            <person name="Li M."/>
        </authorList>
    </citation>
    <scope>NUCLEOTIDE SEQUENCE [LARGE SCALE GENOMIC DNA]</scope>
    <source>
        <strain evidence="7">HyVt-633</strain>
    </source>
</reference>
<evidence type="ECO:0000256" key="3">
    <source>
        <dbReference type="ARBA" id="ARBA00022630"/>
    </source>
</evidence>
<evidence type="ECO:0000313" key="7">
    <source>
        <dbReference type="EMBL" id="HHE32835.1"/>
    </source>
</evidence>
<dbReference type="InterPro" id="IPR029479">
    <property type="entry name" value="Nitroreductase"/>
</dbReference>
<protein>
    <submittedName>
        <fullName evidence="7">Nitroreductase</fullName>
    </submittedName>
</protein>
<organism evidence="7">
    <name type="scientific">Chlorobaculum parvum</name>
    <dbReference type="NCBI Taxonomy" id="274539"/>
    <lineage>
        <taxon>Bacteria</taxon>
        <taxon>Pseudomonadati</taxon>
        <taxon>Chlorobiota</taxon>
        <taxon>Chlorobiia</taxon>
        <taxon>Chlorobiales</taxon>
        <taxon>Chlorobiaceae</taxon>
        <taxon>Chlorobaculum</taxon>
    </lineage>
</organism>
<feature type="domain" description="Nitroreductase" evidence="6">
    <location>
        <begin position="8"/>
        <end position="168"/>
    </location>
</feature>
<dbReference type="EMBL" id="DRSQ01000205">
    <property type="protein sequence ID" value="HHE32835.1"/>
    <property type="molecule type" value="Genomic_DNA"/>
</dbReference>
<evidence type="ECO:0000256" key="4">
    <source>
        <dbReference type="ARBA" id="ARBA00022643"/>
    </source>
</evidence>